<dbReference type="RefSeq" id="WP_089795487.1">
    <property type="nucleotide sequence ID" value="NZ_FOIU01000004.1"/>
</dbReference>
<evidence type="ECO:0000313" key="2">
    <source>
        <dbReference type="Proteomes" id="UP000199469"/>
    </source>
</evidence>
<reference evidence="2" key="1">
    <citation type="submission" date="2016-10" db="EMBL/GenBank/DDBJ databases">
        <authorList>
            <person name="Varghese N."/>
            <person name="Submissions S."/>
        </authorList>
    </citation>
    <scope>NUCLEOTIDE SEQUENCE [LARGE SCALE GENOMIC DNA]</scope>
    <source>
        <strain evidence="2">DSM 17724</strain>
    </source>
</reference>
<sequence length="631" mass="71299">MKKYILSFLAVTVLSVSCNDFEDINNDPFSVDINKAEPEYFLNNSILGAQQDPNIAERVFVLYWKTAARQHLTTGIAGGTYDDSWTSEYWKYISEWLNNANAAIQIANEKKALGQGKPYYDNIIQVSRIWRAYLMSEFSDNFGPQPIQAFQGTNPTFNSEKEVYYFILDELKDAADKMDLNQAAPSNPNAYDMVYGFSWGKWVKYANSMRMRIAMRISEVDPVKAKTEFEAAANSNMFIASSTDNFTVAEKPGWDALTGVMSREWNSQILSATLNNIYIGLGGINTTSQLPAAQHPAVKAADYVGIKYDQQFTTMTNDPSAGYWLDGLPNKIDPRAYKTFYIPGDLTNPIYSLYPTYTNEATTNYGNLTFADNSQITINTVNTWNAYTIGNWGVKGQRNGLRNVIGCMPALGKQYRESKNSRIFFASWESYFLIAEAALKGWATPMNDEAAYNKGIQDSFTYNNVSQFYGQYIASTDYNRDGTSVAYNHTTEPGASHTMQYKDPSTNNLVSVEIKYPVNTIYKNGAFKNDKLTKVITQKYIANMPWLPLESWSDHRRLGLPFFENPAIEAPLVNLPNLNAGNYMTNSIKNFPQRLRYPSTFRNTDQTGYDKAVQLLGAEDAVLTPLWWAKH</sequence>
<dbReference type="Proteomes" id="UP000199469">
    <property type="component" value="Unassembled WGS sequence"/>
</dbReference>
<keyword evidence="2" id="KW-1185">Reference proteome</keyword>
<dbReference type="Pfam" id="PF12741">
    <property type="entry name" value="SusD-like"/>
    <property type="match status" value="2"/>
</dbReference>
<dbReference type="InterPro" id="IPR011990">
    <property type="entry name" value="TPR-like_helical_dom_sf"/>
</dbReference>
<accession>A0A1I0S1U2</accession>
<protein>
    <submittedName>
        <fullName evidence="1">Starch-binding associating with outer membrane</fullName>
    </submittedName>
</protein>
<name>A0A1I0S1U2_9FLAO</name>
<dbReference type="SUPFAM" id="SSF48452">
    <property type="entry name" value="TPR-like"/>
    <property type="match status" value="1"/>
</dbReference>
<dbReference type="PROSITE" id="PS51257">
    <property type="entry name" value="PROKAR_LIPOPROTEIN"/>
    <property type="match status" value="1"/>
</dbReference>
<dbReference type="Gene3D" id="1.25.40.390">
    <property type="match status" value="2"/>
</dbReference>
<proteinExistence type="predicted"/>
<dbReference type="OrthoDB" id="725917at2"/>
<dbReference type="AlphaFoldDB" id="A0A1I0S1U2"/>
<organism evidence="1 2">
    <name type="scientific">Chryseobacterium wanjuense</name>
    <dbReference type="NCBI Taxonomy" id="356305"/>
    <lineage>
        <taxon>Bacteria</taxon>
        <taxon>Pseudomonadati</taxon>
        <taxon>Bacteroidota</taxon>
        <taxon>Flavobacteriia</taxon>
        <taxon>Flavobacteriales</taxon>
        <taxon>Weeksellaceae</taxon>
        <taxon>Chryseobacterium group</taxon>
        <taxon>Chryseobacterium</taxon>
    </lineage>
</organism>
<gene>
    <name evidence="1" type="ORF">SAMN05421841_3825</name>
</gene>
<evidence type="ECO:0000313" key="1">
    <source>
        <dbReference type="EMBL" id="SEW48550.1"/>
    </source>
</evidence>
<dbReference type="STRING" id="356305.SAMN05421841_3825"/>
<dbReference type="InterPro" id="IPR024302">
    <property type="entry name" value="SusD-like"/>
</dbReference>
<dbReference type="EMBL" id="FOIU01000004">
    <property type="protein sequence ID" value="SEW48550.1"/>
    <property type="molecule type" value="Genomic_DNA"/>
</dbReference>